<name>R0K8D7_ANAPL</name>
<reference evidence="3" key="1">
    <citation type="journal article" date="2013" name="Nat. Genet.">
        <title>The duck genome and transcriptome provide insight into an avian influenza virus reservoir species.</title>
        <authorList>
            <person name="Huang Y."/>
            <person name="Li Y."/>
            <person name="Burt D.W."/>
            <person name="Chen H."/>
            <person name="Zhang Y."/>
            <person name="Qian W."/>
            <person name="Kim H."/>
            <person name="Gan S."/>
            <person name="Zhao Y."/>
            <person name="Li J."/>
            <person name="Yi K."/>
            <person name="Feng H."/>
            <person name="Zhu P."/>
            <person name="Li B."/>
            <person name="Liu Q."/>
            <person name="Fairley S."/>
            <person name="Magor K.E."/>
            <person name="Du Z."/>
            <person name="Hu X."/>
            <person name="Goodman L."/>
            <person name="Tafer H."/>
            <person name="Vignal A."/>
            <person name="Lee T."/>
            <person name="Kim K.W."/>
            <person name="Sheng Z."/>
            <person name="An Y."/>
            <person name="Searle S."/>
            <person name="Herrero J."/>
            <person name="Groenen M.A."/>
            <person name="Crooijmans R.P."/>
            <person name="Faraut T."/>
            <person name="Cai Q."/>
            <person name="Webster R.G."/>
            <person name="Aldridge J.R."/>
            <person name="Warren W.C."/>
            <person name="Bartschat S."/>
            <person name="Kehr S."/>
            <person name="Marz M."/>
            <person name="Stadler P.F."/>
            <person name="Smith J."/>
            <person name="Kraus R.H."/>
            <person name="Zhao Y."/>
            <person name="Ren L."/>
            <person name="Fei J."/>
            <person name="Morisson M."/>
            <person name="Kaiser P."/>
            <person name="Griffin D.K."/>
            <person name="Rao M."/>
            <person name="Pitel F."/>
            <person name="Wang J."/>
            <person name="Li N."/>
        </authorList>
    </citation>
    <scope>NUCLEOTIDE SEQUENCE [LARGE SCALE GENOMIC DNA]</scope>
</reference>
<feature type="region of interest" description="Disordered" evidence="1">
    <location>
        <begin position="54"/>
        <end position="74"/>
    </location>
</feature>
<dbReference type="EMBL" id="KB742605">
    <property type="protein sequence ID" value="EOB06491.1"/>
    <property type="molecule type" value="Genomic_DNA"/>
</dbReference>
<gene>
    <name evidence="2" type="ORF">Anapl_03661</name>
</gene>
<protein>
    <submittedName>
        <fullName evidence="2">Uncharacterized protein</fullName>
    </submittedName>
</protein>
<dbReference type="AlphaFoldDB" id="R0K8D7"/>
<evidence type="ECO:0000313" key="3">
    <source>
        <dbReference type="Proteomes" id="UP000296049"/>
    </source>
</evidence>
<evidence type="ECO:0000313" key="2">
    <source>
        <dbReference type="EMBL" id="EOB06491.1"/>
    </source>
</evidence>
<organism evidence="2 3">
    <name type="scientific">Anas platyrhynchos</name>
    <name type="common">Mallard</name>
    <name type="synonym">Anas boschas</name>
    <dbReference type="NCBI Taxonomy" id="8839"/>
    <lineage>
        <taxon>Eukaryota</taxon>
        <taxon>Metazoa</taxon>
        <taxon>Chordata</taxon>
        <taxon>Craniata</taxon>
        <taxon>Vertebrata</taxon>
        <taxon>Euteleostomi</taxon>
        <taxon>Archelosauria</taxon>
        <taxon>Archosauria</taxon>
        <taxon>Dinosauria</taxon>
        <taxon>Saurischia</taxon>
        <taxon>Theropoda</taxon>
        <taxon>Coelurosauria</taxon>
        <taxon>Aves</taxon>
        <taxon>Neognathae</taxon>
        <taxon>Galloanserae</taxon>
        <taxon>Anseriformes</taxon>
        <taxon>Anatidae</taxon>
        <taxon>Anatinae</taxon>
        <taxon>Anas</taxon>
    </lineage>
</organism>
<keyword evidence="3" id="KW-1185">Reference proteome</keyword>
<evidence type="ECO:0000256" key="1">
    <source>
        <dbReference type="SAM" id="MobiDB-lite"/>
    </source>
</evidence>
<sequence length="121" mass="12488">MPNLGSAAPPSAASEKLIESVGISHGNETQLASLCLRGASVFLPLTVERVHRSRHLHASDPPPGADAQAGHFPGSLSAGSVRHPVVSGQSVCHMGATLQDLDSLLLGAARLKKKFAIGRVI</sequence>
<dbReference type="Proteomes" id="UP000296049">
    <property type="component" value="Unassembled WGS sequence"/>
</dbReference>
<proteinExistence type="predicted"/>
<accession>R0K8D7</accession>